<feature type="signal peptide" evidence="1">
    <location>
        <begin position="1"/>
        <end position="22"/>
    </location>
</feature>
<evidence type="ECO:0000313" key="3">
    <source>
        <dbReference type="Proteomes" id="UP000634522"/>
    </source>
</evidence>
<gene>
    <name evidence="2" type="ORF">GPA27_02745</name>
</gene>
<dbReference type="Proteomes" id="UP000634522">
    <property type="component" value="Unassembled WGS sequence"/>
</dbReference>
<name>A0ABX1NAJ8_9RHOO</name>
<proteinExistence type="predicted"/>
<evidence type="ECO:0000256" key="1">
    <source>
        <dbReference type="SAM" id="SignalP"/>
    </source>
</evidence>
<reference evidence="2 3" key="1">
    <citation type="submission" date="2019-12" db="EMBL/GenBank/DDBJ databases">
        <title>Comparative genomics gives insights into the taxonomy of the Azoarcus-Aromatoleum group and reveals separate origins of nif in the plant-associated Azoarcus and non-plant-associated Aromatoleum sub-groups.</title>
        <authorList>
            <person name="Lafos M."/>
            <person name="Maluk M."/>
            <person name="Batista M."/>
            <person name="Junghare M."/>
            <person name="Carmona M."/>
            <person name="Faoro H."/>
            <person name="Cruz L.M."/>
            <person name="Battistoni F."/>
            <person name="De Souza E."/>
            <person name="Pedrosa F."/>
            <person name="Chen W.-M."/>
            <person name="Poole P.S."/>
            <person name="Dixon R.A."/>
            <person name="James E.K."/>
        </authorList>
    </citation>
    <scope>NUCLEOTIDE SEQUENCE [LARGE SCALE GENOMIC DNA]</scope>
    <source>
        <strain evidence="2 3">T</strain>
    </source>
</reference>
<sequence>MRPRAGAFGAGAMLTASLCAGCATFVAYPGPRLPDAEVATITCFWRYYFVWIEECHISAVDGRRPKLSQLANLTTKLPSGRHWVEFGIERYFGGGGGKTDVCAMEHDFEAGHAYHLNAHSFEADVSWMQKHGSDLYRGSIEIEDSGPEKGARKSYRLETTCSFGGGSLCRTTADCVQHPDIVCQPREGYPFGRCVFGP</sequence>
<feature type="chain" id="PRO_5046050241" description="Lipoprotein" evidence="1">
    <location>
        <begin position="23"/>
        <end position="198"/>
    </location>
</feature>
<protein>
    <recommendedName>
        <fullName evidence="4">Lipoprotein</fullName>
    </recommendedName>
</protein>
<organism evidence="2 3">
    <name type="scientific">Aromatoleum toluolicum</name>
    <dbReference type="NCBI Taxonomy" id="90060"/>
    <lineage>
        <taxon>Bacteria</taxon>
        <taxon>Pseudomonadati</taxon>
        <taxon>Pseudomonadota</taxon>
        <taxon>Betaproteobacteria</taxon>
        <taxon>Rhodocyclales</taxon>
        <taxon>Rhodocyclaceae</taxon>
        <taxon>Aromatoleum</taxon>
    </lineage>
</organism>
<evidence type="ECO:0000313" key="2">
    <source>
        <dbReference type="EMBL" id="NMF96312.1"/>
    </source>
</evidence>
<dbReference type="EMBL" id="WTVS01000003">
    <property type="protein sequence ID" value="NMF96312.1"/>
    <property type="molecule type" value="Genomic_DNA"/>
</dbReference>
<evidence type="ECO:0008006" key="4">
    <source>
        <dbReference type="Google" id="ProtNLM"/>
    </source>
</evidence>
<accession>A0ABX1NAJ8</accession>
<comment type="caution">
    <text evidence="2">The sequence shown here is derived from an EMBL/GenBank/DDBJ whole genome shotgun (WGS) entry which is preliminary data.</text>
</comment>
<keyword evidence="3" id="KW-1185">Reference proteome</keyword>
<dbReference type="RefSeq" id="WP_169137579.1">
    <property type="nucleotide sequence ID" value="NZ_WTVS01000003.1"/>
</dbReference>
<keyword evidence="1" id="KW-0732">Signal</keyword>